<evidence type="ECO:0000313" key="3">
    <source>
        <dbReference type="EMBL" id="MCL7032740.1"/>
    </source>
</evidence>
<dbReference type="PANTHER" id="PTHR18063">
    <property type="entry name" value="NF-E2 INDUCIBLE PROTEIN"/>
    <property type="match status" value="1"/>
</dbReference>
<dbReference type="AlphaFoldDB" id="A0AA41SCK5"/>
<accession>A0AA41SCK5</accession>
<dbReference type="GO" id="GO:0004843">
    <property type="term" value="F:cysteine-type deubiquitinase activity"/>
    <property type="evidence" value="ECO:0007669"/>
    <property type="project" value="InterPro"/>
</dbReference>
<dbReference type="InterPro" id="IPR007518">
    <property type="entry name" value="MINDY"/>
</dbReference>
<feature type="domain" description="MINDY deubiquitinase" evidence="2">
    <location>
        <begin position="56"/>
        <end position="505"/>
    </location>
</feature>
<dbReference type="GO" id="GO:1990380">
    <property type="term" value="F:K48-linked deubiquitinase activity"/>
    <property type="evidence" value="ECO:0007669"/>
    <property type="project" value="InterPro"/>
</dbReference>
<proteinExistence type="predicted"/>
<dbReference type="Pfam" id="PF04424">
    <property type="entry name" value="MINDY_DUB"/>
    <property type="match status" value="1"/>
</dbReference>
<dbReference type="GO" id="GO:0071944">
    <property type="term" value="C:cell periphery"/>
    <property type="evidence" value="ECO:0007669"/>
    <property type="project" value="TreeGrafter"/>
</dbReference>
<dbReference type="GO" id="GO:0071108">
    <property type="term" value="P:protein K48-linked deubiquitination"/>
    <property type="evidence" value="ECO:0007669"/>
    <property type="project" value="TreeGrafter"/>
</dbReference>
<gene>
    <name evidence="3" type="ORF">MKW94_016849</name>
</gene>
<protein>
    <recommendedName>
        <fullName evidence="2">MINDY deubiquitinase domain-containing protein</fullName>
    </recommendedName>
</protein>
<organism evidence="3 4">
    <name type="scientific">Papaver nudicaule</name>
    <name type="common">Iceland poppy</name>
    <dbReference type="NCBI Taxonomy" id="74823"/>
    <lineage>
        <taxon>Eukaryota</taxon>
        <taxon>Viridiplantae</taxon>
        <taxon>Streptophyta</taxon>
        <taxon>Embryophyta</taxon>
        <taxon>Tracheophyta</taxon>
        <taxon>Spermatophyta</taxon>
        <taxon>Magnoliopsida</taxon>
        <taxon>Ranunculales</taxon>
        <taxon>Papaveraceae</taxon>
        <taxon>Papaveroideae</taxon>
        <taxon>Papaver</taxon>
    </lineage>
</organism>
<feature type="region of interest" description="Disordered" evidence="1">
    <location>
        <begin position="545"/>
        <end position="589"/>
    </location>
</feature>
<reference evidence="3" key="1">
    <citation type="submission" date="2022-03" db="EMBL/GenBank/DDBJ databases">
        <title>A functionally conserved STORR gene fusion in Papaver species that diverged 16.8 million years ago.</title>
        <authorList>
            <person name="Catania T."/>
        </authorList>
    </citation>
    <scope>NUCLEOTIDE SEQUENCE</scope>
    <source>
        <strain evidence="3">S-191538</strain>
    </source>
</reference>
<name>A0AA41SCK5_PAPNU</name>
<evidence type="ECO:0000256" key="1">
    <source>
        <dbReference type="SAM" id="MobiDB-lite"/>
    </source>
</evidence>
<dbReference type="GO" id="GO:0016807">
    <property type="term" value="F:cysteine-type carboxypeptidase activity"/>
    <property type="evidence" value="ECO:0007669"/>
    <property type="project" value="TreeGrafter"/>
</dbReference>
<feature type="region of interest" description="Disordered" evidence="1">
    <location>
        <begin position="23"/>
        <end position="53"/>
    </location>
</feature>
<dbReference type="PANTHER" id="PTHR18063:SF16">
    <property type="entry name" value="OS06G0723400 PROTEIN"/>
    <property type="match status" value="1"/>
</dbReference>
<dbReference type="GO" id="GO:0005829">
    <property type="term" value="C:cytosol"/>
    <property type="evidence" value="ECO:0007669"/>
    <property type="project" value="TreeGrafter"/>
</dbReference>
<keyword evidence="4" id="KW-1185">Reference proteome</keyword>
<sequence length="589" mass="66149">MRNKNKKFNQELERKKLIREEEKKKKLLSRTETELKPDDHQSEPDDHQSKPDDQQIFQTKLVKFKGYHLRIVMQDENGPCPLIAICNVLILKRLFYLDSAKVSAEILLSHVANRLCQITESGYHRLDLNQALEALPRFRTGIDVNITFDKIDGFVDTPELGLFRLLKIPLYHGWMIDPQDSDTRKAFGSKPYNTVIKEVADFRAKNTCGEEKNSLQEDCGENQKGKCVENQKGKCGENQKGKGDLEEEVALLQALELSIRESPLSPNESASETNPSISESAEAVISNNQVARINEDRLFQNQSQGLVTIDEDLSSAFKDQTSELGGSQESGCSWHLNEAGHQGVCNTTGILGPSTTASVNSSTDVRECVHNGEEYIPDSRMKPDGNLGPVDGEVVVAKQVEKGRENDSDTSLSPFIIRAKGLLMDSFLENTKNQLTIYGLFALQDGLKDGELCIFFRNNHFNTMLKHDNELYVLATDQGYVSQPDLMWWKLNEVNGDTVFYTGDFAIFRQKTLTNNYLASSGSNSVLSNDKLQLQPTSQHALRLTSGPQVKPDFPEDIFDDAEDYWNDSDSEGSLASPPIKHYETHESK</sequence>
<evidence type="ECO:0000259" key="2">
    <source>
        <dbReference type="Pfam" id="PF04424"/>
    </source>
</evidence>
<dbReference type="EMBL" id="JAJJMA010126346">
    <property type="protein sequence ID" value="MCL7032740.1"/>
    <property type="molecule type" value="Genomic_DNA"/>
</dbReference>
<feature type="compositionally biased region" description="Acidic residues" evidence="1">
    <location>
        <begin position="555"/>
        <end position="571"/>
    </location>
</feature>
<dbReference type="InterPro" id="IPR033979">
    <property type="entry name" value="MINDY_domain"/>
</dbReference>
<dbReference type="Proteomes" id="UP001177140">
    <property type="component" value="Unassembled WGS sequence"/>
</dbReference>
<comment type="caution">
    <text evidence="3">The sequence shown here is derived from an EMBL/GenBank/DDBJ whole genome shotgun (WGS) entry which is preliminary data.</text>
</comment>
<evidence type="ECO:0000313" key="4">
    <source>
        <dbReference type="Proteomes" id="UP001177140"/>
    </source>
</evidence>